<feature type="domain" description="TNase-like" evidence="11">
    <location>
        <begin position="117"/>
        <end position="280"/>
    </location>
</feature>
<accession>A0ABR3WG56</accession>
<evidence type="ECO:0000256" key="4">
    <source>
        <dbReference type="ARBA" id="ARBA00013404"/>
    </source>
</evidence>
<dbReference type="InterPro" id="IPR016071">
    <property type="entry name" value="Staphylococal_nuclease_OB-fold"/>
</dbReference>
<gene>
    <name evidence="12" type="ORF">VTK73DRAFT_7268</name>
</gene>
<reference evidence="12 13" key="1">
    <citation type="journal article" date="2024" name="Commun. Biol.">
        <title>Comparative genomic analysis of thermophilic fungi reveals convergent evolutionary adaptations and gene losses.</title>
        <authorList>
            <person name="Steindorff A.S."/>
            <person name="Aguilar-Pontes M.V."/>
            <person name="Robinson A.J."/>
            <person name="Andreopoulos B."/>
            <person name="LaButti K."/>
            <person name="Kuo A."/>
            <person name="Mondo S."/>
            <person name="Riley R."/>
            <person name="Otillar R."/>
            <person name="Haridas S."/>
            <person name="Lipzen A."/>
            <person name="Grimwood J."/>
            <person name="Schmutz J."/>
            <person name="Clum A."/>
            <person name="Reid I.D."/>
            <person name="Moisan M.C."/>
            <person name="Butler G."/>
            <person name="Nguyen T.T.M."/>
            <person name="Dewar K."/>
            <person name="Conant G."/>
            <person name="Drula E."/>
            <person name="Henrissat B."/>
            <person name="Hansel C."/>
            <person name="Singer S."/>
            <person name="Hutchinson M.I."/>
            <person name="de Vries R.P."/>
            <person name="Natvig D.O."/>
            <person name="Powell A.J."/>
            <person name="Tsang A."/>
            <person name="Grigoriev I.V."/>
        </authorList>
    </citation>
    <scope>NUCLEOTIDE SEQUENCE [LARGE SCALE GENOMIC DNA]</scope>
    <source>
        <strain evidence="12 13">ATCC 24622</strain>
    </source>
</reference>
<comment type="caution">
    <text evidence="12">The sequence shown here is derived from an EMBL/GenBank/DDBJ whole genome shotgun (WGS) entry which is preliminary data.</text>
</comment>
<evidence type="ECO:0000256" key="6">
    <source>
        <dbReference type="ARBA" id="ARBA00022722"/>
    </source>
</evidence>
<dbReference type="PANTHER" id="PTHR12302">
    <property type="entry name" value="EBNA2 BINDING PROTEIN P100"/>
    <property type="match status" value="1"/>
</dbReference>
<keyword evidence="6" id="KW-0540">Nuclease</keyword>
<evidence type="ECO:0000256" key="1">
    <source>
        <dbReference type="ARBA" id="ARBA00004167"/>
    </source>
</evidence>
<dbReference type="SMART" id="SM00318">
    <property type="entry name" value="SNc"/>
    <property type="match status" value="1"/>
</dbReference>
<evidence type="ECO:0000313" key="13">
    <source>
        <dbReference type="Proteomes" id="UP001586593"/>
    </source>
</evidence>
<evidence type="ECO:0000256" key="5">
    <source>
        <dbReference type="ARBA" id="ARBA00014651"/>
    </source>
</evidence>
<name>A0ABR3WG56_9PEZI</name>
<evidence type="ECO:0000256" key="2">
    <source>
        <dbReference type="ARBA" id="ARBA00004173"/>
    </source>
</evidence>
<dbReference type="EMBL" id="JAZHXJ010000450">
    <property type="protein sequence ID" value="KAL1860579.1"/>
    <property type="molecule type" value="Genomic_DNA"/>
</dbReference>
<keyword evidence="8" id="KW-0378">Hydrolase</keyword>
<protein>
    <recommendedName>
        <fullName evidence="4">Probable endonuclease LCL3</fullName>
    </recommendedName>
    <alternativeName>
        <fullName evidence="5">Probable endonuclease lcl3</fullName>
    </alternativeName>
</protein>
<evidence type="ECO:0000256" key="9">
    <source>
        <dbReference type="ARBA" id="ARBA00022837"/>
    </source>
</evidence>
<dbReference type="Pfam" id="PF00565">
    <property type="entry name" value="SNase"/>
    <property type="match status" value="1"/>
</dbReference>
<evidence type="ECO:0000256" key="8">
    <source>
        <dbReference type="ARBA" id="ARBA00022801"/>
    </source>
</evidence>
<feature type="compositionally biased region" description="Low complexity" evidence="10">
    <location>
        <begin position="37"/>
        <end position="53"/>
    </location>
</feature>
<dbReference type="InterPro" id="IPR035437">
    <property type="entry name" value="SNase_OB-fold_sf"/>
</dbReference>
<feature type="region of interest" description="Disordered" evidence="10">
    <location>
        <begin position="1"/>
        <end position="61"/>
    </location>
</feature>
<dbReference type="PANTHER" id="PTHR12302:SF3">
    <property type="entry name" value="SERINE_THREONINE-PROTEIN KINASE 31"/>
    <property type="match status" value="1"/>
</dbReference>
<feature type="compositionally biased region" description="Low complexity" evidence="10">
    <location>
        <begin position="15"/>
        <end position="30"/>
    </location>
</feature>
<dbReference type="PROSITE" id="PS50830">
    <property type="entry name" value="TNASE_3"/>
    <property type="match status" value="1"/>
</dbReference>
<keyword evidence="13" id="KW-1185">Reference proteome</keyword>
<dbReference type="Gene3D" id="2.40.50.90">
    <property type="match status" value="1"/>
</dbReference>
<evidence type="ECO:0000313" key="12">
    <source>
        <dbReference type="EMBL" id="KAL1860579.1"/>
    </source>
</evidence>
<dbReference type="Proteomes" id="UP001586593">
    <property type="component" value="Unassembled WGS sequence"/>
</dbReference>
<sequence>MPWGLWSSPTPPLKGGNDNSGSSASNGDTTDNPRHASSPPSSSSLNSVSGKSPQKTRPLSWNDSLNATDWAHFTEPRNWVPTLLVTSAALGFLQFYRSYLRRIPGAGHISPGFFRRRSLLGYVTSVGDGDNFHLFHTPGGRLAGWGWLRKIPKDRKEAQGRTIHIRIAGVDAPEGAHFGRPAQPYAAEALAFLRSYILGRRVRAEIYRRDQYDRVVASVFVRRPPFFIPRHDVGLEMLRRGLATTYEARTGAEFGGPVRERKYRAVEEEARRKGRGMWAAEKGGFFGLGKKRELESPRLFKERMRTLEKDKLGS</sequence>
<proteinExistence type="inferred from homology"/>
<evidence type="ECO:0000256" key="10">
    <source>
        <dbReference type="SAM" id="MobiDB-lite"/>
    </source>
</evidence>
<comment type="subcellular location">
    <subcellularLocation>
        <location evidence="1">Membrane</location>
        <topology evidence="1">Single-pass membrane protein</topology>
    </subcellularLocation>
    <subcellularLocation>
        <location evidence="2">Mitochondrion</location>
    </subcellularLocation>
</comment>
<keyword evidence="7" id="KW-0255">Endonuclease</keyword>
<dbReference type="SUPFAM" id="SSF50199">
    <property type="entry name" value="Staphylococcal nuclease"/>
    <property type="match status" value="1"/>
</dbReference>
<evidence type="ECO:0000259" key="11">
    <source>
        <dbReference type="PROSITE" id="PS50830"/>
    </source>
</evidence>
<evidence type="ECO:0000256" key="7">
    <source>
        <dbReference type="ARBA" id="ARBA00022759"/>
    </source>
</evidence>
<evidence type="ECO:0000256" key="3">
    <source>
        <dbReference type="ARBA" id="ARBA00005435"/>
    </source>
</evidence>
<organism evidence="12 13">
    <name type="scientific">Phialemonium thermophilum</name>
    <dbReference type="NCBI Taxonomy" id="223376"/>
    <lineage>
        <taxon>Eukaryota</taxon>
        <taxon>Fungi</taxon>
        <taxon>Dikarya</taxon>
        <taxon>Ascomycota</taxon>
        <taxon>Pezizomycotina</taxon>
        <taxon>Sordariomycetes</taxon>
        <taxon>Sordariomycetidae</taxon>
        <taxon>Cephalothecales</taxon>
        <taxon>Cephalothecaceae</taxon>
        <taxon>Phialemonium</taxon>
    </lineage>
</organism>
<keyword evidence="9" id="KW-0106">Calcium</keyword>
<comment type="similarity">
    <text evidence="3">Belongs to the LCL3 family.</text>
</comment>